<dbReference type="HOGENOM" id="CLU_2866006_0_0_11"/>
<keyword evidence="2" id="KW-1185">Reference proteome</keyword>
<organism evidence="1 2">
    <name type="scientific">Streptomyces pristinaespiralis (strain ATCC 25486 / DSM 40338 / CBS 914.69 / JCM 4507 / KCC S-0507 / NBRC 13074 / NRRL 2958 / 5647)</name>
    <dbReference type="NCBI Taxonomy" id="457429"/>
    <lineage>
        <taxon>Bacteria</taxon>
        <taxon>Bacillati</taxon>
        <taxon>Actinomycetota</taxon>
        <taxon>Actinomycetes</taxon>
        <taxon>Kitasatosporales</taxon>
        <taxon>Streptomycetaceae</taxon>
        <taxon>Streptomyces</taxon>
    </lineage>
</organism>
<evidence type="ECO:0000313" key="1">
    <source>
        <dbReference type="EMBL" id="EDY63429.1"/>
    </source>
</evidence>
<dbReference type="EMBL" id="CM000950">
    <property type="protein sequence ID" value="EDY63429.1"/>
    <property type="molecule type" value="Genomic_DNA"/>
</dbReference>
<protein>
    <submittedName>
        <fullName evidence="1">Uncharacterized protein</fullName>
    </submittedName>
</protein>
<dbReference type="Proteomes" id="UP000002805">
    <property type="component" value="Chromosome"/>
</dbReference>
<accession>B5H9B7</accession>
<gene>
    <name evidence="1" type="ORF">SSDG_01747</name>
</gene>
<proteinExistence type="predicted"/>
<reference evidence="2" key="2">
    <citation type="submission" date="2009-10" db="EMBL/GenBank/DDBJ databases">
        <title>The genome sequence of Streptomyces pristinaespiralis strain ATCC 25486.</title>
        <authorList>
            <consortium name="The Broad Institute Genome Sequencing Platform"/>
            <consortium name="Broad Institute Microbial Sequencing Center"/>
            <person name="Fischbach M."/>
            <person name="Godfrey P."/>
            <person name="Ward D."/>
            <person name="Young S."/>
            <person name="Zeng Q."/>
            <person name="Koehrsen M."/>
            <person name="Alvarado L."/>
            <person name="Berlin A.M."/>
            <person name="Bochicchio J."/>
            <person name="Borenstein D."/>
            <person name="Chapman S.B."/>
            <person name="Chen Z."/>
            <person name="Engels R."/>
            <person name="Freedman E."/>
            <person name="Gellesch M."/>
            <person name="Goldberg J."/>
            <person name="Griggs A."/>
            <person name="Gujja S."/>
            <person name="Heilman E.R."/>
            <person name="Heiman D.I."/>
            <person name="Hepburn T.A."/>
            <person name="Howarth C."/>
            <person name="Jen D."/>
            <person name="Larson L."/>
            <person name="Lewis B."/>
            <person name="Mehta T."/>
            <person name="Park D."/>
            <person name="Pearson M."/>
            <person name="Richards J."/>
            <person name="Roberts A."/>
            <person name="Saif S."/>
            <person name="Shea T.D."/>
            <person name="Shenoy N."/>
            <person name="Sisk P."/>
            <person name="Stolte C."/>
            <person name="Sykes S.N."/>
            <person name="Thomson T."/>
            <person name="Walk T."/>
            <person name="White J."/>
            <person name="Yandava C."/>
            <person name="Straight P."/>
            <person name="Clardy J."/>
            <person name="Hung D."/>
            <person name="Kolter R."/>
            <person name="Mekalanos J."/>
            <person name="Walker S."/>
            <person name="Walsh C.T."/>
            <person name="Wieland-Brown L.C."/>
            <person name="Haas B."/>
            <person name="Nusbaum C."/>
            <person name="Birren B."/>
        </authorList>
    </citation>
    <scope>NUCLEOTIDE SEQUENCE [LARGE SCALE GENOMIC DNA]</scope>
    <source>
        <strain evidence="2">ATCC 25486 / DSM 40338 / CBS 914.69 / JCM 4507 / NBRC 13074 / NRRL 2958 / 5647</strain>
    </source>
</reference>
<reference evidence="2" key="1">
    <citation type="submission" date="2008-02" db="EMBL/GenBank/DDBJ databases">
        <authorList>
            <consortium name="The Broad Institute Genome Sequencing Platform"/>
            <person name="Fischbach M."/>
            <person name="Ward D."/>
            <person name="Young S."/>
            <person name="Jaffe D."/>
            <person name="Gnerre S."/>
            <person name="Berlin A."/>
            <person name="Heiman D."/>
            <person name="Hepburn T."/>
            <person name="Sykes S."/>
            <person name="Alvarado L."/>
            <person name="Kodira C.D."/>
            <person name="Straight P."/>
            <person name="Clardy J."/>
            <person name="Hung D."/>
            <person name="Kolter R."/>
            <person name="Mekalanos J."/>
            <person name="Walker S."/>
            <person name="Walsh C.T."/>
            <person name="Lander E."/>
            <person name="Galagan J."/>
            <person name="Nusbaum C."/>
            <person name="Birren B."/>
        </authorList>
    </citation>
    <scope>NUCLEOTIDE SEQUENCE [LARGE SCALE GENOMIC DNA]</scope>
    <source>
        <strain evidence="2">ATCC 25486 / DSM 40338 / CBS 914.69 / JCM 4507 / NBRC 13074 / NRRL 2958 / 5647</strain>
    </source>
</reference>
<sequence length="64" mass="6931">MQDRTGVRRAADVEAAPDDQLGMVAPDVHMRSPSVLTVPRVGPVSTVRLTVLRFFSVLQQLTAA</sequence>
<dbReference type="AlphaFoldDB" id="B5H9B7"/>
<evidence type="ECO:0000313" key="2">
    <source>
        <dbReference type="Proteomes" id="UP000002805"/>
    </source>
</evidence>
<name>B5H9B7_STRE2</name>